<dbReference type="SUPFAM" id="SSF141868">
    <property type="entry name" value="EAL domain-like"/>
    <property type="match status" value="1"/>
</dbReference>
<dbReference type="FunFam" id="3.30.70.270:FF:000001">
    <property type="entry name" value="Diguanylate cyclase domain protein"/>
    <property type="match status" value="1"/>
</dbReference>
<proteinExistence type="predicted"/>
<feature type="domain" description="EAL" evidence="1">
    <location>
        <begin position="10"/>
        <end position="263"/>
    </location>
</feature>
<sequence length="618" mass="71263">MHTLMDCDLKIPEIIDINDIIRNKKLTVYFQPVVSVSRKMVSGVEGLIRGMNTSTNQIISPITLFDVAQNAGLTLELDRVCREKVIEAFSYLYQQNNDKLLFLNIDASILDKVEGSNYLTNQVKTYEINPRNIVIEINETKVQDNTALKRFTDTYRKCGFMVALDDVGTGFSNMDRILLVKPDIIKIDISLVRNIQNDYYKQGVFKSLVNMSNKIGALVIAEGVETEEEAIQILRLGGHMIQGYYFSKPLEVYNESDIFSNNKIEMISKSFNQYMKKQIREERQKNKQLNLIVNNSIKELVRESCQEFDNKLLEIIWANKIIECAYILDECGVQLSNTMRFYDENEIKENLFFYSARMGTDHSMEKYYYPLIFAKLNKYITEPYVSLATGNLCVTISKIFTNIDCKKYILCMDFNTSDDTYTLELMNDLTKADFILNIKGKSISEINQMINKMNEAIITDSLTNTYNKRYIEERLQVDIFNASNQNQPISAIMADLDHFKKVNDTYGHLAGDHVLKEFVKIAKHNIRRSIDWIARYGGEEFLIVLLNADESVARKVAEGIRKAIEKAKIQYNKEHINITASFGTYTLNSEKMTYEQLIDRADKNLYLAKNSGRNKTIS</sequence>
<dbReference type="InterPro" id="IPR043128">
    <property type="entry name" value="Rev_trsase/Diguanyl_cyclase"/>
</dbReference>
<dbReference type="OrthoDB" id="9813903at2"/>
<accession>A0A4Z0QZD7</accession>
<dbReference type="Gene3D" id="3.20.20.450">
    <property type="entry name" value="EAL domain"/>
    <property type="match status" value="1"/>
</dbReference>
<dbReference type="InterPro" id="IPR001633">
    <property type="entry name" value="EAL_dom"/>
</dbReference>
<dbReference type="InterPro" id="IPR050706">
    <property type="entry name" value="Cyclic-di-GMP_PDE-like"/>
</dbReference>
<dbReference type="PANTHER" id="PTHR33121:SF70">
    <property type="entry name" value="SIGNALING PROTEIN YKOW"/>
    <property type="match status" value="1"/>
</dbReference>
<dbReference type="Gene3D" id="3.30.70.270">
    <property type="match status" value="1"/>
</dbReference>
<dbReference type="Proteomes" id="UP000298460">
    <property type="component" value="Unassembled WGS sequence"/>
</dbReference>
<dbReference type="SUPFAM" id="SSF55073">
    <property type="entry name" value="Nucleotide cyclase"/>
    <property type="match status" value="1"/>
</dbReference>
<dbReference type="SUPFAM" id="SSF103190">
    <property type="entry name" value="Sensory domain-like"/>
    <property type="match status" value="1"/>
</dbReference>
<dbReference type="GO" id="GO:0071111">
    <property type="term" value="F:cyclic-guanylate-specific phosphodiesterase activity"/>
    <property type="evidence" value="ECO:0007669"/>
    <property type="project" value="InterPro"/>
</dbReference>
<dbReference type="InterPro" id="IPR000160">
    <property type="entry name" value="GGDEF_dom"/>
</dbReference>
<dbReference type="CDD" id="cd01948">
    <property type="entry name" value="EAL"/>
    <property type="match status" value="1"/>
</dbReference>
<dbReference type="NCBIfam" id="TIGR00254">
    <property type="entry name" value="GGDEF"/>
    <property type="match status" value="1"/>
</dbReference>
<keyword evidence="4" id="KW-1185">Reference proteome</keyword>
<dbReference type="InterPro" id="IPR029151">
    <property type="entry name" value="Sensor-like_sf"/>
</dbReference>
<dbReference type="CDD" id="cd01949">
    <property type="entry name" value="GGDEF"/>
    <property type="match status" value="1"/>
</dbReference>
<protein>
    <submittedName>
        <fullName evidence="3">GGDEF domain-containing protein</fullName>
    </submittedName>
</protein>
<dbReference type="InterPro" id="IPR035919">
    <property type="entry name" value="EAL_sf"/>
</dbReference>
<evidence type="ECO:0000259" key="2">
    <source>
        <dbReference type="PROSITE" id="PS50887"/>
    </source>
</evidence>
<feature type="domain" description="GGDEF" evidence="2">
    <location>
        <begin position="487"/>
        <end position="618"/>
    </location>
</feature>
<dbReference type="SMART" id="SM00052">
    <property type="entry name" value="EAL"/>
    <property type="match status" value="1"/>
</dbReference>
<evidence type="ECO:0000313" key="4">
    <source>
        <dbReference type="Proteomes" id="UP000298460"/>
    </source>
</evidence>
<dbReference type="InterPro" id="IPR029787">
    <property type="entry name" value="Nucleotide_cyclase"/>
</dbReference>
<evidence type="ECO:0000259" key="1">
    <source>
        <dbReference type="PROSITE" id="PS50883"/>
    </source>
</evidence>
<dbReference type="SMART" id="SM00267">
    <property type="entry name" value="GGDEF"/>
    <property type="match status" value="1"/>
</dbReference>
<dbReference type="PROSITE" id="PS50887">
    <property type="entry name" value="GGDEF"/>
    <property type="match status" value="1"/>
</dbReference>
<dbReference type="Gene3D" id="3.30.450.20">
    <property type="entry name" value="PAS domain"/>
    <property type="match status" value="1"/>
</dbReference>
<dbReference type="RefSeq" id="WP_135550606.1">
    <property type="nucleotide sequence ID" value="NZ_SPQQ01000009.1"/>
</dbReference>
<gene>
    <name evidence="3" type="ORF">E4K67_21840</name>
</gene>
<dbReference type="AlphaFoldDB" id="A0A4Z0QZD7"/>
<evidence type="ECO:0000313" key="3">
    <source>
        <dbReference type="EMBL" id="TGE36171.1"/>
    </source>
</evidence>
<reference evidence="3 4" key="1">
    <citation type="submission" date="2019-03" db="EMBL/GenBank/DDBJ databases">
        <title>Draft Genome Sequence of Desulfosporosinus fructosivorans Strain 63.6F, Isolated from Marine Sediment in the Baltic Sea.</title>
        <authorList>
            <person name="Hausmann B."/>
            <person name="Vandieken V."/>
            <person name="Pjevac P."/>
            <person name="Schreck K."/>
            <person name="Herbold C.W."/>
            <person name="Loy A."/>
        </authorList>
    </citation>
    <scope>NUCLEOTIDE SEQUENCE [LARGE SCALE GENOMIC DNA]</scope>
    <source>
        <strain evidence="3 4">63.6F</strain>
    </source>
</reference>
<dbReference type="EMBL" id="SPQQ01000009">
    <property type="protein sequence ID" value="TGE36171.1"/>
    <property type="molecule type" value="Genomic_DNA"/>
</dbReference>
<comment type="caution">
    <text evidence="3">The sequence shown here is derived from an EMBL/GenBank/DDBJ whole genome shotgun (WGS) entry which is preliminary data.</text>
</comment>
<dbReference type="Pfam" id="PF00563">
    <property type="entry name" value="EAL"/>
    <property type="match status" value="1"/>
</dbReference>
<name>A0A4Z0QZD7_9FIRM</name>
<organism evidence="3 4">
    <name type="scientific">Desulfosporosinus fructosivorans</name>
    <dbReference type="NCBI Taxonomy" id="2018669"/>
    <lineage>
        <taxon>Bacteria</taxon>
        <taxon>Bacillati</taxon>
        <taxon>Bacillota</taxon>
        <taxon>Clostridia</taxon>
        <taxon>Eubacteriales</taxon>
        <taxon>Desulfitobacteriaceae</taxon>
        <taxon>Desulfosporosinus</taxon>
    </lineage>
</organism>
<dbReference type="PANTHER" id="PTHR33121">
    <property type="entry name" value="CYCLIC DI-GMP PHOSPHODIESTERASE PDEF"/>
    <property type="match status" value="1"/>
</dbReference>
<dbReference type="Pfam" id="PF00990">
    <property type="entry name" value="GGDEF"/>
    <property type="match status" value="1"/>
</dbReference>
<dbReference type="PROSITE" id="PS50883">
    <property type="entry name" value="EAL"/>
    <property type="match status" value="1"/>
</dbReference>